<keyword evidence="1" id="KW-0812">Transmembrane</keyword>
<dbReference type="HOGENOM" id="CLU_2108974_0_0_1"/>
<evidence type="ECO:0000313" key="2">
    <source>
        <dbReference type="EMBL" id="EJW03603.1"/>
    </source>
</evidence>
<sequence>MVLFLKIKFLFLIANESSIVKRRQRKNQKMNIFIGLELCFYISWSLFPKGSVLSSLVAVFCCVFTSHFFFLYNGSLIAKTIVFVKKNSESITNIYIIFKKNHKLKLKYLPKISFL</sequence>
<keyword evidence="1" id="KW-1133">Transmembrane helix</keyword>
<dbReference type="Proteomes" id="UP000003163">
    <property type="component" value="Unassembled WGS sequence"/>
</dbReference>
<comment type="caution">
    <text evidence="2">The sequence shown here is derived from an EMBL/GenBank/DDBJ whole genome shotgun (WGS) entry which is preliminary data.</text>
</comment>
<dbReference type="EMBL" id="AFBI03000034">
    <property type="protein sequence ID" value="EJW03603.1"/>
    <property type="molecule type" value="Genomic_DNA"/>
</dbReference>
<dbReference type="AlphaFoldDB" id="J8ZVE2"/>
<reference evidence="3" key="2">
    <citation type="submission" date="2015-07" db="EMBL/GenBank/DDBJ databases">
        <title>Contrasting host-pathogen interactions and genome evolution in two generalist and specialist microsporidian pathogens of mosquitoes.</title>
        <authorList>
            <consortium name="The Broad Institute Genomics Platform"/>
            <consortium name="The Broad Institute Genome Sequencing Center for Infectious Disease"/>
            <person name="Cuomo C.A."/>
            <person name="Sanscrainte N.D."/>
            <person name="Goldberg J.M."/>
            <person name="Heiman D."/>
            <person name="Young S."/>
            <person name="Zeng Q."/>
            <person name="Becnel J.J."/>
            <person name="Birren B.W."/>
        </authorList>
    </citation>
    <scope>NUCLEOTIDE SEQUENCE [LARGE SCALE GENOMIC DNA]</scope>
    <source>
        <strain evidence="3">USNM 41457</strain>
    </source>
</reference>
<evidence type="ECO:0000313" key="3">
    <source>
        <dbReference type="Proteomes" id="UP000003163"/>
    </source>
</evidence>
<proteinExistence type="predicted"/>
<dbReference type="InParanoid" id="J8ZVE2"/>
<name>J8ZVE2_EDHAE</name>
<feature type="transmembrane region" description="Helical" evidence="1">
    <location>
        <begin position="53"/>
        <end position="72"/>
    </location>
</feature>
<dbReference type="VEuPathDB" id="MicrosporidiaDB:EDEG_02071"/>
<keyword evidence="3" id="KW-1185">Reference proteome</keyword>
<organism evidence="2 3">
    <name type="scientific">Edhazardia aedis (strain USNM 41457)</name>
    <name type="common">Microsporidian parasite</name>
    <dbReference type="NCBI Taxonomy" id="1003232"/>
    <lineage>
        <taxon>Eukaryota</taxon>
        <taxon>Fungi</taxon>
        <taxon>Fungi incertae sedis</taxon>
        <taxon>Microsporidia</taxon>
        <taxon>Edhazardia</taxon>
    </lineage>
</organism>
<keyword evidence="1" id="KW-0472">Membrane</keyword>
<reference evidence="2 3" key="1">
    <citation type="submission" date="2011-08" db="EMBL/GenBank/DDBJ databases">
        <authorList>
            <person name="Liu Z.J."/>
            <person name="Shi F.L."/>
            <person name="Lu J.Q."/>
            <person name="Li M."/>
            <person name="Wang Z.L."/>
        </authorList>
    </citation>
    <scope>NUCLEOTIDE SEQUENCE [LARGE SCALE GENOMIC DNA]</scope>
    <source>
        <strain evidence="2 3">USNM 41457</strain>
    </source>
</reference>
<feature type="transmembrane region" description="Helical" evidence="1">
    <location>
        <begin position="30"/>
        <end position="47"/>
    </location>
</feature>
<gene>
    <name evidence="2" type="ORF">EDEG_02071</name>
</gene>
<evidence type="ECO:0000256" key="1">
    <source>
        <dbReference type="SAM" id="Phobius"/>
    </source>
</evidence>
<accession>J8ZVE2</accession>
<protein>
    <submittedName>
        <fullName evidence="2">Uncharacterized protein</fullName>
    </submittedName>
</protein>